<feature type="transmembrane region" description="Helical" evidence="6">
    <location>
        <begin position="343"/>
        <end position="364"/>
    </location>
</feature>
<evidence type="ECO:0000256" key="1">
    <source>
        <dbReference type="ARBA" id="ARBA00004141"/>
    </source>
</evidence>
<dbReference type="PANTHER" id="PTHR43243">
    <property type="entry name" value="INNER MEMBRANE TRANSPORTER YGJI-RELATED"/>
    <property type="match status" value="1"/>
</dbReference>
<dbReference type="EMBL" id="CP022196">
    <property type="protein sequence ID" value="ATG46114.1"/>
    <property type="molecule type" value="Genomic_DNA"/>
</dbReference>
<evidence type="ECO:0000256" key="6">
    <source>
        <dbReference type="SAM" id="Phobius"/>
    </source>
</evidence>
<dbReference type="InterPro" id="IPR002293">
    <property type="entry name" value="AA/rel_permease1"/>
</dbReference>
<dbReference type="Proteomes" id="UP000217935">
    <property type="component" value="Chromosome"/>
</dbReference>
<evidence type="ECO:0000313" key="8">
    <source>
        <dbReference type="Proteomes" id="UP000217935"/>
    </source>
</evidence>
<dbReference type="AlphaFoldDB" id="A0A291G7R1"/>
<name>A0A291G7R1_9RHOB</name>
<feature type="transmembrane region" description="Helical" evidence="6">
    <location>
        <begin position="267"/>
        <end position="297"/>
    </location>
</feature>
<evidence type="ECO:0000256" key="4">
    <source>
        <dbReference type="ARBA" id="ARBA00022989"/>
    </source>
</evidence>
<evidence type="ECO:0000313" key="7">
    <source>
        <dbReference type="EMBL" id="ATG46114.1"/>
    </source>
</evidence>
<organism evidence="7 8">
    <name type="scientific">Celeribacter ethanolicus</name>
    <dbReference type="NCBI Taxonomy" id="1758178"/>
    <lineage>
        <taxon>Bacteria</taxon>
        <taxon>Pseudomonadati</taxon>
        <taxon>Pseudomonadota</taxon>
        <taxon>Alphaproteobacteria</taxon>
        <taxon>Rhodobacterales</taxon>
        <taxon>Roseobacteraceae</taxon>
        <taxon>Celeribacter</taxon>
    </lineage>
</organism>
<feature type="transmembrane region" description="Helical" evidence="6">
    <location>
        <begin position="220"/>
        <end position="247"/>
    </location>
</feature>
<feature type="transmembrane region" description="Helical" evidence="6">
    <location>
        <begin position="21"/>
        <end position="40"/>
    </location>
</feature>
<dbReference type="RefSeq" id="WP_096804453.1">
    <property type="nucleotide sequence ID" value="NZ_CP022196.1"/>
</dbReference>
<dbReference type="PIRSF" id="PIRSF006060">
    <property type="entry name" value="AA_transporter"/>
    <property type="match status" value="1"/>
</dbReference>
<comment type="subcellular location">
    <subcellularLocation>
        <location evidence="1">Membrane</location>
        <topology evidence="1">Multi-pass membrane protein</topology>
    </subcellularLocation>
</comment>
<dbReference type="GO" id="GO:0015171">
    <property type="term" value="F:amino acid transmembrane transporter activity"/>
    <property type="evidence" value="ECO:0007669"/>
    <property type="project" value="TreeGrafter"/>
</dbReference>
<reference evidence="7 8" key="1">
    <citation type="submission" date="2017-06" db="EMBL/GenBank/DDBJ databases">
        <title>Celeribacter sp. TSPH2 complete genome sequence.</title>
        <authorList>
            <person name="Woo J.-H."/>
            <person name="Kim H.-S."/>
        </authorList>
    </citation>
    <scope>NUCLEOTIDE SEQUENCE [LARGE SCALE GENOMIC DNA]</scope>
    <source>
        <strain evidence="7 8">TSPH2</strain>
    </source>
</reference>
<keyword evidence="3 6" id="KW-0812">Transmembrane</keyword>
<evidence type="ECO:0000256" key="5">
    <source>
        <dbReference type="ARBA" id="ARBA00023136"/>
    </source>
</evidence>
<evidence type="ECO:0000256" key="2">
    <source>
        <dbReference type="ARBA" id="ARBA00022448"/>
    </source>
</evidence>
<feature type="transmembrane region" description="Helical" evidence="6">
    <location>
        <begin position="46"/>
        <end position="66"/>
    </location>
</feature>
<keyword evidence="5 6" id="KW-0472">Membrane</keyword>
<dbReference type="KEGG" id="ceh:CEW89_00105"/>
<feature type="transmembrane region" description="Helical" evidence="6">
    <location>
        <begin position="186"/>
        <end position="208"/>
    </location>
</feature>
<feature type="transmembrane region" description="Helical" evidence="6">
    <location>
        <begin position="90"/>
        <end position="111"/>
    </location>
</feature>
<dbReference type="STRING" id="1758178.GCA_001550095_00807"/>
<protein>
    <submittedName>
        <fullName evidence="7">Amino acid permease</fullName>
    </submittedName>
</protein>
<feature type="transmembrane region" description="Helical" evidence="6">
    <location>
        <begin position="117"/>
        <end position="142"/>
    </location>
</feature>
<dbReference type="OrthoDB" id="7065842at2"/>
<dbReference type="GO" id="GO:0016020">
    <property type="term" value="C:membrane"/>
    <property type="evidence" value="ECO:0007669"/>
    <property type="project" value="UniProtKB-SubCell"/>
</dbReference>
<gene>
    <name evidence="7" type="ORF">CEW89_00105</name>
</gene>
<proteinExistence type="predicted"/>
<evidence type="ECO:0000256" key="3">
    <source>
        <dbReference type="ARBA" id="ARBA00022692"/>
    </source>
</evidence>
<keyword evidence="8" id="KW-1185">Reference proteome</keyword>
<keyword evidence="2" id="KW-0813">Transport</keyword>
<feature type="transmembrane region" description="Helical" evidence="6">
    <location>
        <begin position="376"/>
        <end position="399"/>
    </location>
</feature>
<dbReference type="Pfam" id="PF13520">
    <property type="entry name" value="AA_permease_2"/>
    <property type="match status" value="1"/>
</dbReference>
<dbReference type="Gene3D" id="1.20.1740.10">
    <property type="entry name" value="Amino acid/polyamine transporter I"/>
    <property type="match status" value="1"/>
</dbReference>
<feature type="transmembrane region" description="Helical" evidence="6">
    <location>
        <begin position="149"/>
        <end position="171"/>
    </location>
</feature>
<keyword evidence="4 6" id="KW-1133">Transmembrane helix</keyword>
<accession>A0A291G7R1</accession>
<sequence length="400" mass="40196">MARQGKAGQLKRRIGPGLLTAYGVGVMVGAGIYVLVGTVAAEAGLYAPLAFLLAGLIAAPSALSYAELSTRIPEAAGEAAYVEAGTGSRFLGLLVGLAIVAGGTLSAAAVLRGGAGYLIGVVDVPFAVAVVGLGLALIAVALVGVLESLAVAALFTVVEVGGLALVIWSGWHAPVSPDFLSPAEPYFPGIGVAATLAFFAFIGFEDIVNMAEEVKRPERTLPIAIIASLVITTLLYAGVTITAVRAVPLENLVGSERPLALVFEAGGGPVAVLSAIAVAAALNGVLAQIVMAARVLFGLGKRGGFLGLFHHAHPRFGTPVLATLLIGGAVLGASLALPVADLAGVTSTILLVVFALVNGALILLKRRTPQAPFRIADWVPVAGLVFAVLALLAFALGGVS</sequence>
<feature type="transmembrane region" description="Helical" evidence="6">
    <location>
        <begin position="318"/>
        <end position="337"/>
    </location>
</feature>
<dbReference type="PANTHER" id="PTHR43243:SF4">
    <property type="entry name" value="CATIONIC AMINO ACID TRANSPORTER 4"/>
    <property type="match status" value="1"/>
</dbReference>